<evidence type="ECO:0000313" key="8">
    <source>
        <dbReference type="WBParaSite" id="SRAE_2000176600.1"/>
    </source>
</evidence>
<dbReference type="NCBIfam" id="TIGR01378">
    <property type="entry name" value="thi_PPkinase"/>
    <property type="match status" value="1"/>
</dbReference>
<evidence type="ECO:0000313" key="6">
    <source>
        <dbReference type="EMBL" id="CEF67101.1"/>
    </source>
</evidence>
<dbReference type="CDD" id="cd07995">
    <property type="entry name" value="TPK"/>
    <property type="match status" value="1"/>
</dbReference>
<dbReference type="PANTHER" id="PTHR13622">
    <property type="entry name" value="THIAMIN PYROPHOSPHOKINASE"/>
    <property type="match status" value="1"/>
</dbReference>
<dbReference type="GO" id="GO:0030975">
    <property type="term" value="F:thiamine binding"/>
    <property type="evidence" value="ECO:0007669"/>
    <property type="project" value="InterPro"/>
</dbReference>
<organism evidence="6">
    <name type="scientific">Strongyloides ratti</name>
    <name type="common">Parasitic roundworm</name>
    <dbReference type="NCBI Taxonomy" id="34506"/>
    <lineage>
        <taxon>Eukaryota</taxon>
        <taxon>Metazoa</taxon>
        <taxon>Ecdysozoa</taxon>
        <taxon>Nematoda</taxon>
        <taxon>Chromadorea</taxon>
        <taxon>Rhabditida</taxon>
        <taxon>Tylenchina</taxon>
        <taxon>Panagrolaimomorpha</taxon>
        <taxon>Strongyloidoidea</taxon>
        <taxon>Strongyloididae</taxon>
        <taxon>Strongyloides</taxon>
    </lineage>
</organism>
<dbReference type="PANTHER" id="PTHR13622:SF8">
    <property type="entry name" value="THIAMIN PYROPHOSPHOKINASE 1"/>
    <property type="match status" value="1"/>
</dbReference>
<evidence type="ECO:0000313" key="9">
    <source>
        <dbReference type="WormBase" id="SRAE_2000176600"/>
    </source>
</evidence>
<dbReference type="GO" id="GO:0004788">
    <property type="term" value="F:thiamine diphosphokinase activity"/>
    <property type="evidence" value="ECO:0007669"/>
    <property type="project" value="InterPro"/>
</dbReference>
<accession>A0A090LBF4</accession>
<evidence type="ECO:0000259" key="5">
    <source>
        <dbReference type="SMART" id="SM00983"/>
    </source>
</evidence>
<evidence type="ECO:0000256" key="4">
    <source>
        <dbReference type="ARBA" id="ARBA00022840"/>
    </source>
</evidence>
<keyword evidence="7" id="KW-1185">Reference proteome</keyword>
<dbReference type="AlphaFoldDB" id="A0A090LBF4"/>
<proteinExistence type="predicted"/>
<sequence length="247" mass="28303">MSKSILHILPWINNSDQTVAIWLNSPVNEKNDIKLYSHIWNNAILRYCTDGSSNLVAKYQDEYNLKDPNYIVGDFDSITEYSRNYFKNKSQFIHAPNQDFTDFSKVLHQITLNSLFPNINKILALGGLSGRFDHSLASLNSILMFQKSISEEQIKTYLIDENNLITITSASETIVKITPNMDNLTGKCGYIPIMQEKTVVTTEGYKWNLENEEIFFGGLISTSNEIEKDVLLIKSNQPIILYFEIKK</sequence>
<dbReference type="InterPro" id="IPR007373">
    <property type="entry name" value="Thiamin_PyroPKinase_B1-bd"/>
</dbReference>
<keyword evidence="2" id="KW-0547">Nucleotide-binding</keyword>
<evidence type="ECO:0000256" key="1">
    <source>
        <dbReference type="ARBA" id="ARBA00022679"/>
    </source>
</evidence>
<dbReference type="Pfam" id="PF04263">
    <property type="entry name" value="TPK_catalytic"/>
    <property type="match status" value="1"/>
</dbReference>
<protein>
    <submittedName>
        <fullName evidence="6">Thiamin pyrophosphokinase 1</fullName>
    </submittedName>
    <submittedName>
        <fullName evidence="8">Thiamine diphosphokinase</fullName>
    </submittedName>
</protein>
<dbReference type="STRING" id="34506.A0A090LBF4"/>
<dbReference type="GeneID" id="36379466"/>
<dbReference type="CTD" id="36379466"/>
<dbReference type="InterPro" id="IPR006282">
    <property type="entry name" value="Thi_PPkinase"/>
</dbReference>
<dbReference type="SMART" id="SM00983">
    <property type="entry name" value="TPK_B1_binding"/>
    <property type="match status" value="1"/>
</dbReference>
<evidence type="ECO:0000256" key="3">
    <source>
        <dbReference type="ARBA" id="ARBA00022777"/>
    </source>
</evidence>
<dbReference type="Proteomes" id="UP000035682">
    <property type="component" value="Unplaced"/>
</dbReference>
<name>A0A090LBF4_STRRB</name>
<dbReference type="InterPro" id="IPR036759">
    <property type="entry name" value="TPK_catalytic_sf"/>
</dbReference>
<reference evidence="6 7" key="1">
    <citation type="submission" date="2014-09" db="EMBL/GenBank/DDBJ databases">
        <authorList>
            <person name="Martin A.A."/>
        </authorList>
    </citation>
    <scope>NUCLEOTIDE SEQUENCE</scope>
    <source>
        <strain evidence="7">ED321</strain>
        <strain evidence="6">ED321 Heterogonic</strain>
    </source>
</reference>
<feature type="domain" description="Thiamin pyrophosphokinase thiamin-binding" evidence="5">
    <location>
        <begin position="171"/>
        <end position="239"/>
    </location>
</feature>
<evidence type="ECO:0000313" key="7">
    <source>
        <dbReference type="Proteomes" id="UP000035682"/>
    </source>
</evidence>
<dbReference type="Pfam" id="PF04265">
    <property type="entry name" value="TPK_B1_binding"/>
    <property type="match status" value="1"/>
</dbReference>
<keyword evidence="1" id="KW-0808">Transferase</keyword>
<dbReference type="GO" id="GO:0009229">
    <property type="term" value="P:thiamine diphosphate biosynthetic process"/>
    <property type="evidence" value="ECO:0007669"/>
    <property type="project" value="InterPro"/>
</dbReference>
<dbReference type="WormBase" id="SRAE_2000176600">
    <property type="protein sequence ID" value="SRP05906"/>
    <property type="gene ID" value="WBGene00261972"/>
</dbReference>
<dbReference type="InterPro" id="IPR036371">
    <property type="entry name" value="TPK_B1-bd_sf"/>
</dbReference>
<dbReference type="RefSeq" id="XP_024506301.1">
    <property type="nucleotide sequence ID" value="XM_024652756.1"/>
</dbReference>
<dbReference type="SUPFAM" id="SSF63999">
    <property type="entry name" value="Thiamin pyrophosphokinase, catalytic domain"/>
    <property type="match status" value="1"/>
</dbReference>
<dbReference type="GO" id="GO:0016301">
    <property type="term" value="F:kinase activity"/>
    <property type="evidence" value="ECO:0007669"/>
    <property type="project" value="UniProtKB-KW"/>
</dbReference>
<dbReference type="GO" id="GO:0005524">
    <property type="term" value="F:ATP binding"/>
    <property type="evidence" value="ECO:0007669"/>
    <property type="project" value="UniProtKB-KW"/>
</dbReference>
<dbReference type="OrthoDB" id="25149at2759"/>
<dbReference type="WBParaSite" id="SRAE_2000176600.1">
    <property type="protein sequence ID" value="SRAE_2000176600.1"/>
    <property type="gene ID" value="WBGene00261972"/>
</dbReference>
<dbReference type="EMBL" id="LN609529">
    <property type="protein sequence ID" value="CEF67101.1"/>
    <property type="molecule type" value="Genomic_DNA"/>
</dbReference>
<dbReference type="Gene3D" id="3.40.50.10240">
    <property type="entry name" value="Thiamin pyrophosphokinase, catalytic domain"/>
    <property type="match status" value="1"/>
</dbReference>
<dbReference type="SUPFAM" id="SSF63862">
    <property type="entry name" value="Thiamin pyrophosphokinase, substrate-binding domain"/>
    <property type="match status" value="1"/>
</dbReference>
<gene>
    <name evidence="6 8 9" type="ORF">SRAE_2000176600</name>
</gene>
<dbReference type="InterPro" id="IPR007371">
    <property type="entry name" value="TPK_catalytic"/>
</dbReference>
<dbReference type="OMA" id="TDMCKAL"/>
<reference evidence="8" key="2">
    <citation type="submission" date="2020-12" db="UniProtKB">
        <authorList>
            <consortium name="WormBaseParasite"/>
        </authorList>
    </citation>
    <scope>IDENTIFICATION</scope>
</reference>
<evidence type="ECO:0000256" key="2">
    <source>
        <dbReference type="ARBA" id="ARBA00022741"/>
    </source>
</evidence>
<keyword evidence="4" id="KW-0067">ATP-binding</keyword>
<dbReference type="GO" id="GO:0006772">
    <property type="term" value="P:thiamine metabolic process"/>
    <property type="evidence" value="ECO:0007669"/>
    <property type="project" value="InterPro"/>
</dbReference>
<keyword evidence="3 6" id="KW-0418">Kinase</keyword>